<evidence type="ECO:0000256" key="1">
    <source>
        <dbReference type="SAM" id="MobiDB-lite"/>
    </source>
</evidence>
<organism evidence="2 3">
    <name type="scientific">Rhizopus oryzae</name>
    <name type="common">Mucormycosis agent</name>
    <name type="synonym">Rhizopus arrhizus var. delemar</name>
    <dbReference type="NCBI Taxonomy" id="64495"/>
    <lineage>
        <taxon>Eukaryota</taxon>
        <taxon>Fungi</taxon>
        <taxon>Fungi incertae sedis</taxon>
        <taxon>Mucoromycota</taxon>
        <taxon>Mucoromycotina</taxon>
        <taxon>Mucoromycetes</taxon>
        <taxon>Mucorales</taxon>
        <taxon>Mucorineae</taxon>
        <taxon>Rhizopodaceae</taxon>
        <taxon>Rhizopus</taxon>
    </lineage>
</organism>
<evidence type="ECO:0000313" key="2">
    <source>
        <dbReference type="EMBL" id="KAG1306749.1"/>
    </source>
</evidence>
<accession>A0A9P6X7K7</accession>
<dbReference type="AlphaFoldDB" id="A0A9P6X7K7"/>
<feature type="compositionally biased region" description="Pro residues" evidence="1">
    <location>
        <begin position="1"/>
        <end position="12"/>
    </location>
</feature>
<sequence length="79" mass="9029">MDSLPPLLPPHHPSTYSTDEEDIASEEHQFWQIPSSTLIISPSFRKPKLNLASQVKQILGCTLEQADEEIEREWSNRQG</sequence>
<dbReference type="OrthoDB" id="2263516at2759"/>
<gene>
    <name evidence="2" type="ORF">G6F64_007349</name>
</gene>
<reference evidence="2" key="1">
    <citation type="journal article" date="2020" name="Microb. Genom.">
        <title>Genetic diversity of clinical and environmental Mucorales isolates obtained from an investigation of mucormycosis cases among solid organ transplant recipients.</title>
        <authorList>
            <person name="Nguyen M.H."/>
            <person name="Kaul D."/>
            <person name="Muto C."/>
            <person name="Cheng S.J."/>
            <person name="Richter R.A."/>
            <person name="Bruno V.M."/>
            <person name="Liu G."/>
            <person name="Beyhan S."/>
            <person name="Sundermann A.J."/>
            <person name="Mounaud S."/>
            <person name="Pasculle A.W."/>
            <person name="Nierman W.C."/>
            <person name="Driscoll E."/>
            <person name="Cumbie R."/>
            <person name="Clancy C.J."/>
            <person name="Dupont C.L."/>
        </authorList>
    </citation>
    <scope>NUCLEOTIDE SEQUENCE</scope>
    <source>
        <strain evidence="2">GL11</strain>
    </source>
</reference>
<name>A0A9P6X7K7_RHIOR</name>
<dbReference type="Proteomes" id="UP000716291">
    <property type="component" value="Unassembled WGS sequence"/>
</dbReference>
<feature type="region of interest" description="Disordered" evidence="1">
    <location>
        <begin position="1"/>
        <end position="24"/>
    </location>
</feature>
<comment type="caution">
    <text evidence="2">The sequence shown here is derived from an EMBL/GenBank/DDBJ whole genome shotgun (WGS) entry which is preliminary data.</text>
</comment>
<protein>
    <submittedName>
        <fullName evidence="2">Uncharacterized protein</fullName>
    </submittedName>
</protein>
<keyword evidence="3" id="KW-1185">Reference proteome</keyword>
<proteinExistence type="predicted"/>
<evidence type="ECO:0000313" key="3">
    <source>
        <dbReference type="Proteomes" id="UP000716291"/>
    </source>
</evidence>
<dbReference type="EMBL" id="JAANQT010001072">
    <property type="protein sequence ID" value="KAG1306749.1"/>
    <property type="molecule type" value="Genomic_DNA"/>
</dbReference>